<accession>A0A4Q1JT74</accession>
<gene>
    <name evidence="1" type="ORF">EPA99_17530</name>
</gene>
<reference evidence="1 2" key="1">
    <citation type="submission" date="2019-01" db="EMBL/GenBank/DDBJ databases">
        <title>Pseudoxanthomonas composti sp. nov., isolated from compost.</title>
        <authorList>
            <person name="Yang G."/>
        </authorList>
    </citation>
    <scope>NUCLEOTIDE SEQUENCE [LARGE SCALE GENOMIC DNA]</scope>
    <source>
        <strain evidence="1 2">GSS15</strain>
    </source>
</reference>
<organism evidence="1 2">
    <name type="scientific">Pseudoxanthomonas composti</name>
    <dbReference type="NCBI Taxonomy" id="2137479"/>
    <lineage>
        <taxon>Bacteria</taxon>
        <taxon>Pseudomonadati</taxon>
        <taxon>Pseudomonadota</taxon>
        <taxon>Gammaproteobacteria</taxon>
        <taxon>Lysobacterales</taxon>
        <taxon>Lysobacteraceae</taxon>
        <taxon>Pseudoxanthomonas</taxon>
    </lineage>
</organism>
<dbReference type="EMBL" id="SAWZ01000013">
    <property type="protein sequence ID" value="RXQ99925.1"/>
    <property type="molecule type" value="Genomic_DNA"/>
</dbReference>
<name>A0A4Q1JT74_9GAMM</name>
<comment type="caution">
    <text evidence="1">The sequence shown here is derived from an EMBL/GenBank/DDBJ whole genome shotgun (WGS) entry which is preliminary data.</text>
</comment>
<sequence>MRNRKKHRRDVSECGTLLVFAPHRATDSFLRYVRTSSASLDWSVVDRWSADRRGFLVVHMDATGENMFELVAKDARELMTQTLALAASRAEDVTRTQAGGIGSHRTLEAVNARWVALGGVTNPQFDPSVSVH</sequence>
<protein>
    <submittedName>
        <fullName evidence="1">Uncharacterized protein</fullName>
    </submittedName>
</protein>
<dbReference type="Proteomes" id="UP000289784">
    <property type="component" value="Unassembled WGS sequence"/>
</dbReference>
<dbReference type="AlphaFoldDB" id="A0A4Q1JT74"/>
<evidence type="ECO:0000313" key="1">
    <source>
        <dbReference type="EMBL" id="RXQ99925.1"/>
    </source>
</evidence>
<evidence type="ECO:0000313" key="2">
    <source>
        <dbReference type="Proteomes" id="UP000289784"/>
    </source>
</evidence>
<proteinExistence type="predicted"/>
<dbReference type="RefSeq" id="WP_129472552.1">
    <property type="nucleotide sequence ID" value="NZ_SAWZ01000013.1"/>
</dbReference>
<keyword evidence="2" id="KW-1185">Reference proteome</keyword>